<dbReference type="SUPFAM" id="SSF50242">
    <property type="entry name" value="TIMP-like"/>
    <property type="match status" value="1"/>
</dbReference>
<organism evidence="5 6">
    <name type="scientific">Scyliorhinus torazame</name>
    <name type="common">Cloudy catshark</name>
    <name type="synonym">Catulus torazame</name>
    <dbReference type="NCBI Taxonomy" id="75743"/>
    <lineage>
        <taxon>Eukaryota</taxon>
        <taxon>Metazoa</taxon>
        <taxon>Chordata</taxon>
        <taxon>Craniata</taxon>
        <taxon>Vertebrata</taxon>
        <taxon>Chondrichthyes</taxon>
        <taxon>Elasmobranchii</taxon>
        <taxon>Galeomorphii</taxon>
        <taxon>Galeoidea</taxon>
        <taxon>Carcharhiniformes</taxon>
        <taxon>Scyliorhinidae</taxon>
        <taxon>Scyliorhinus</taxon>
    </lineage>
</organism>
<accession>A0A401PRL9</accession>
<keyword evidence="2" id="KW-0964">Secreted</keyword>
<keyword evidence="6" id="KW-1185">Reference proteome</keyword>
<dbReference type="InterPro" id="IPR008993">
    <property type="entry name" value="TIMP-like_OB-fold"/>
</dbReference>
<evidence type="ECO:0000256" key="1">
    <source>
        <dbReference type="ARBA" id="ARBA00004613"/>
    </source>
</evidence>
<keyword evidence="3" id="KW-1015">Disulfide bond</keyword>
<dbReference type="OMA" id="ICLCSAN"/>
<dbReference type="InterPro" id="IPR018933">
    <property type="entry name" value="Netrin_module_non-TIMP"/>
</dbReference>
<dbReference type="STRING" id="75743.A0A401PRL9"/>
<comment type="caution">
    <text evidence="5">The sequence shown here is derived from an EMBL/GenBank/DDBJ whole genome shotgun (WGS) entry which is preliminary data.</text>
</comment>
<evidence type="ECO:0000313" key="6">
    <source>
        <dbReference type="Proteomes" id="UP000288216"/>
    </source>
</evidence>
<name>A0A401PRL9_SCYTO</name>
<dbReference type="AlphaFoldDB" id="A0A401PRL9"/>
<gene>
    <name evidence="5" type="ORF">scyTo_0019805</name>
</gene>
<evidence type="ECO:0000256" key="3">
    <source>
        <dbReference type="ARBA" id="ARBA00023157"/>
    </source>
</evidence>
<comment type="subcellular location">
    <subcellularLocation>
        <location evidence="1">Secreted</location>
    </subcellularLocation>
</comment>
<protein>
    <recommendedName>
        <fullName evidence="4">NTR domain-containing protein</fullName>
    </recommendedName>
</protein>
<dbReference type="Proteomes" id="UP000288216">
    <property type="component" value="Unassembled WGS sequence"/>
</dbReference>
<dbReference type="PROSITE" id="PS50189">
    <property type="entry name" value="NTR"/>
    <property type="match status" value="1"/>
</dbReference>
<evidence type="ECO:0000313" key="5">
    <source>
        <dbReference type="EMBL" id="GCB75765.1"/>
    </source>
</evidence>
<dbReference type="Pfam" id="PF01759">
    <property type="entry name" value="NTR"/>
    <property type="match status" value="1"/>
</dbReference>
<evidence type="ECO:0000259" key="4">
    <source>
        <dbReference type="PROSITE" id="PS50189"/>
    </source>
</evidence>
<dbReference type="SMART" id="SM00643">
    <property type="entry name" value="C345C"/>
    <property type="match status" value="1"/>
</dbReference>
<dbReference type="EMBL" id="BFAA01015130">
    <property type="protein sequence ID" value="GCB75765.1"/>
    <property type="molecule type" value="Genomic_DNA"/>
</dbReference>
<feature type="domain" description="NTR" evidence="4">
    <location>
        <begin position="1"/>
        <end position="112"/>
    </location>
</feature>
<evidence type="ECO:0000256" key="2">
    <source>
        <dbReference type="ARBA" id="ARBA00022525"/>
    </source>
</evidence>
<dbReference type="GO" id="GO:0005576">
    <property type="term" value="C:extracellular region"/>
    <property type="evidence" value="ECO:0007669"/>
    <property type="project" value="UniProtKB-SubCell"/>
</dbReference>
<dbReference type="OrthoDB" id="9855268at2759"/>
<reference evidence="5 6" key="1">
    <citation type="journal article" date="2018" name="Nat. Ecol. Evol.">
        <title>Shark genomes provide insights into elasmobranch evolution and the origin of vertebrates.</title>
        <authorList>
            <person name="Hara Y"/>
            <person name="Yamaguchi K"/>
            <person name="Onimaru K"/>
            <person name="Kadota M"/>
            <person name="Koyanagi M"/>
            <person name="Keeley SD"/>
            <person name="Tatsumi K"/>
            <person name="Tanaka K"/>
            <person name="Motone F"/>
            <person name="Kageyama Y"/>
            <person name="Nozu R"/>
            <person name="Adachi N"/>
            <person name="Nishimura O"/>
            <person name="Nakagawa R"/>
            <person name="Tanegashima C"/>
            <person name="Kiyatake I"/>
            <person name="Matsumoto R"/>
            <person name="Murakumo K"/>
            <person name="Nishida K"/>
            <person name="Terakita A"/>
            <person name="Kuratani S"/>
            <person name="Sato K"/>
            <person name="Hyodo S Kuraku.S."/>
        </authorList>
    </citation>
    <scope>NUCLEOTIDE SEQUENCE [LARGE SCALE GENOMIC DNA]</scope>
</reference>
<proteinExistence type="predicted"/>
<sequence length="112" mass="12739">MIVSFFPSYASVLRVKILSAHDRGSHAEVNVKVKKVLKLTKLKIHRGKRVLYPESWTNRGCTCPVLNPGTEYLVAGHEDIRSGRLIINMKSFVQAWKPDLGRRMAHILRAKC</sequence>
<dbReference type="InterPro" id="IPR001134">
    <property type="entry name" value="Netrin_domain"/>
</dbReference>
<dbReference type="Gene3D" id="2.40.50.120">
    <property type="match status" value="1"/>
</dbReference>